<dbReference type="InterPro" id="IPR033228">
    <property type="entry name" value="SZT2"/>
</dbReference>
<proteinExistence type="predicted"/>
<keyword evidence="2" id="KW-1185">Reference proteome</keyword>
<organism evidence="1 2">
    <name type="scientific">Gadus morhua</name>
    <name type="common">Atlantic cod</name>
    <dbReference type="NCBI Taxonomy" id="8049"/>
    <lineage>
        <taxon>Eukaryota</taxon>
        <taxon>Metazoa</taxon>
        <taxon>Chordata</taxon>
        <taxon>Craniata</taxon>
        <taxon>Vertebrata</taxon>
        <taxon>Euteleostomi</taxon>
        <taxon>Actinopterygii</taxon>
        <taxon>Neopterygii</taxon>
        <taxon>Teleostei</taxon>
        <taxon>Neoteleostei</taxon>
        <taxon>Acanthomorphata</taxon>
        <taxon>Zeiogadaria</taxon>
        <taxon>Gadariae</taxon>
        <taxon>Gadiformes</taxon>
        <taxon>Gadoidei</taxon>
        <taxon>Gadidae</taxon>
        <taxon>Gadus</taxon>
    </lineage>
</organism>
<sequence length="166" mass="19084">MLLLCRHCRVEPEVTKADQIYLLMKEEYRISRNVRLAWFSWQTKPKHLLQLHSENELDLLSVLPQKDGSQSQPPTARPCMLIPSTRAIPSTGIVDDSAGKLIFDEVFNALFKMSRWSCSTLPKFLATSQVFQPKVFITILAYSSIIGLSSHQGESFLFFCVYDYYE</sequence>
<accession>A0A8C5A1V2</accession>
<dbReference type="Ensembl" id="ENSGMOT00000070984.1">
    <property type="protein sequence ID" value="ENSGMOP00000024929.1"/>
    <property type="gene ID" value="ENSGMOG00000033968.1"/>
</dbReference>
<dbReference type="GO" id="GO:0005777">
    <property type="term" value="C:peroxisome"/>
    <property type="evidence" value="ECO:0007669"/>
    <property type="project" value="InterPro"/>
</dbReference>
<protein>
    <submittedName>
        <fullName evidence="1">Uncharacterized protein</fullName>
    </submittedName>
</protein>
<evidence type="ECO:0000313" key="2">
    <source>
        <dbReference type="Proteomes" id="UP000694546"/>
    </source>
</evidence>
<dbReference type="PANTHER" id="PTHR14918">
    <property type="entry name" value="KICSTOR COMPLEX PROTEIN SZT2"/>
    <property type="match status" value="1"/>
</dbReference>
<dbReference type="Proteomes" id="UP000694546">
    <property type="component" value="Chromosome 12"/>
</dbReference>
<dbReference type="GeneTree" id="ENSGT00390000018402"/>
<dbReference type="OMA" id="SHAFFFP"/>
<dbReference type="AlphaFoldDB" id="A0A8C5A1V2"/>
<name>A0A8C5A1V2_GADMO</name>
<evidence type="ECO:0000313" key="1">
    <source>
        <dbReference type="Ensembl" id="ENSGMOP00000024929.1"/>
    </source>
</evidence>
<reference evidence="1" key="2">
    <citation type="submission" date="2025-09" db="UniProtKB">
        <authorList>
            <consortium name="Ensembl"/>
        </authorList>
    </citation>
    <scope>IDENTIFICATION</scope>
</reference>
<dbReference type="PANTHER" id="PTHR14918:SF3">
    <property type="entry name" value="KICSTOR COMPLEX PROTEIN SZT2"/>
    <property type="match status" value="1"/>
</dbReference>
<reference evidence="1" key="1">
    <citation type="submission" date="2025-08" db="UniProtKB">
        <authorList>
            <consortium name="Ensembl"/>
        </authorList>
    </citation>
    <scope>IDENTIFICATION</scope>
</reference>